<dbReference type="Pfam" id="PF23976">
    <property type="entry name" value="DUF7302"/>
    <property type="match status" value="1"/>
</dbReference>
<gene>
    <name evidence="2" type="primary">16</name>
    <name evidence="2" type="ORF">SEA_JEEVES_16</name>
</gene>
<sequence length="77" mass="8071">MALIRSALNGGLCEVDDEFAEKLIASGQWVADGDFTPAPVDTPAEAPKKRTRRTKAQIEADNAAAAAAKAAEAETKE</sequence>
<evidence type="ECO:0008006" key="4">
    <source>
        <dbReference type="Google" id="ProtNLM"/>
    </source>
</evidence>
<accession>A0A5J6T438</accession>
<dbReference type="GeneID" id="65122271"/>
<evidence type="ECO:0000313" key="3">
    <source>
        <dbReference type="Proteomes" id="UP000327532"/>
    </source>
</evidence>
<dbReference type="EMBL" id="MN310541">
    <property type="protein sequence ID" value="QFG04491.1"/>
    <property type="molecule type" value="Genomic_DNA"/>
</dbReference>
<protein>
    <recommendedName>
        <fullName evidence="4">Head-to-tail connector protein</fullName>
    </recommendedName>
</protein>
<keyword evidence="3" id="KW-1185">Reference proteome</keyword>
<dbReference type="Proteomes" id="UP000327532">
    <property type="component" value="Segment"/>
</dbReference>
<evidence type="ECO:0000256" key="1">
    <source>
        <dbReference type="SAM" id="MobiDB-lite"/>
    </source>
</evidence>
<proteinExistence type="predicted"/>
<evidence type="ECO:0000313" key="2">
    <source>
        <dbReference type="EMBL" id="QFG04491.1"/>
    </source>
</evidence>
<dbReference type="RefSeq" id="YP_010104326.1">
    <property type="nucleotide sequence ID" value="NC_055817.1"/>
</dbReference>
<feature type="region of interest" description="Disordered" evidence="1">
    <location>
        <begin position="33"/>
        <end position="55"/>
    </location>
</feature>
<dbReference type="InterPro" id="IPR055726">
    <property type="entry name" value="DUF7302"/>
</dbReference>
<organism evidence="2 3">
    <name type="scientific">Mycobacterium phage Jeeves</name>
    <dbReference type="NCBI Taxonomy" id="2652402"/>
    <lineage>
        <taxon>Viruses</taxon>
        <taxon>Duplodnaviria</taxon>
        <taxon>Heunggongvirae</taxon>
        <taxon>Uroviricota</taxon>
        <taxon>Caudoviricetes</taxon>
        <taxon>Luchadorvirus</taxon>
        <taxon>Luchadorvirus jeeves</taxon>
        <taxon>Lucadorvirus jeeves</taxon>
    </lineage>
</organism>
<name>A0A5J6T438_9CAUD</name>
<reference evidence="2 3" key="1">
    <citation type="submission" date="2019-08" db="EMBL/GenBank/DDBJ databases">
        <authorList>
            <person name="Pratt D."/>
            <person name="Casey M."/>
            <person name="Delaney K."/>
            <person name="Garza G."/>
            <person name="Hunt M."/>
            <person name="Riley S."/>
            <person name="Reid J."/>
            <person name="Ettinger A.-S.H."/>
            <person name="Ettinger W.F."/>
            <person name="Fay M."/>
            <person name="Mckenzie S.K."/>
            <person name="Anders K.R."/>
            <person name="Garlena R.A."/>
            <person name="Russell D.A."/>
            <person name="Pope W.H."/>
            <person name="Jacobs-Sera D."/>
            <person name="Hatfull G.F."/>
        </authorList>
    </citation>
    <scope>NUCLEOTIDE SEQUENCE [LARGE SCALE GENOMIC DNA]</scope>
</reference>
<dbReference type="KEGG" id="vg:65122271"/>